<feature type="transmembrane region" description="Helical" evidence="1">
    <location>
        <begin position="223"/>
        <end position="247"/>
    </location>
</feature>
<sequence length="269" mass="29182">MRAVSVAILIALPSLMVDGAAREASQIILLIALLAGLLVFSEYAVESPSILEFRFAAPYNRIKFIALASVVILLSNIVRSGENPGSLTLLFADWARAIGATLDFPYSPVRQVVLLLPADAPDSLVDLVRSAAGLSYGVSLLTILLFVVIVRVLGWPVRRGAFNVWMNLPMFDPTRGGDVVQKLQREAGINLSLGFVLPFLLPAIVAVMQGVVETETHVTPQTLIWVISGWAFLPASLVMRGIAMHRVAELISAKRRRAYARAEDALQVV</sequence>
<proteinExistence type="predicted"/>
<keyword evidence="1" id="KW-0472">Membrane</keyword>
<feature type="transmembrane region" description="Helical" evidence="1">
    <location>
        <begin position="26"/>
        <end position="44"/>
    </location>
</feature>
<protein>
    <submittedName>
        <fullName evidence="2">Uncharacterized protein</fullName>
    </submittedName>
</protein>
<feature type="transmembrane region" description="Helical" evidence="1">
    <location>
        <begin position="191"/>
        <end position="211"/>
    </location>
</feature>
<reference evidence="2 3" key="1">
    <citation type="submission" date="2017-01" db="EMBL/GenBank/DDBJ databases">
        <authorList>
            <person name="Mah S.A."/>
            <person name="Swanson W.J."/>
            <person name="Moy G.W."/>
            <person name="Vacquier V.D."/>
        </authorList>
    </citation>
    <scope>NUCLEOTIDE SEQUENCE [LARGE SCALE GENOMIC DNA]</scope>
    <source>
        <strain evidence="2 3">DSM 29590</strain>
    </source>
</reference>
<feature type="transmembrane region" description="Helical" evidence="1">
    <location>
        <begin position="133"/>
        <end position="153"/>
    </location>
</feature>
<name>A0A1N7EES5_9RHOB</name>
<organism evidence="2 3">
    <name type="scientific">Roseovarius nanhaiticus</name>
    <dbReference type="NCBI Taxonomy" id="573024"/>
    <lineage>
        <taxon>Bacteria</taxon>
        <taxon>Pseudomonadati</taxon>
        <taxon>Pseudomonadota</taxon>
        <taxon>Alphaproteobacteria</taxon>
        <taxon>Rhodobacterales</taxon>
        <taxon>Roseobacteraceae</taxon>
        <taxon>Roseovarius</taxon>
    </lineage>
</organism>
<dbReference type="EMBL" id="FTNV01000001">
    <property type="protein sequence ID" value="SIR86576.1"/>
    <property type="molecule type" value="Genomic_DNA"/>
</dbReference>
<keyword evidence="1" id="KW-0812">Transmembrane</keyword>
<keyword evidence="3" id="KW-1185">Reference proteome</keyword>
<dbReference type="STRING" id="573024.SAMN05216208_1950"/>
<evidence type="ECO:0000256" key="1">
    <source>
        <dbReference type="SAM" id="Phobius"/>
    </source>
</evidence>
<dbReference type="RefSeq" id="WP_244512547.1">
    <property type="nucleotide sequence ID" value="NZ_CANNEL010000002.1"/>
</dbReference>
<evidence type="ECO:0000313" key="3">
    <source>
        <dbReference type="Proteomes" id="UP000186019"/>
    </source>
</evidence>
<evidence type="ECO:0000313" key="2">
    <source>
        <dbReference type="EMBL" id="SIR86576.1"/>
    </source>
</evidence>
<accession>A0A1N7EES5</accession>
<gene>
    <name evidence="2" type="ORF">SAMN05421666_0184</name>
</gene>
<keyword evidence="1" id="KW-1133">Transmembrane helix</keyword>
<dbReference type="AlphaFoldDB" id="A0A1N7EES5"/>
<dbReference type="Proteomes" id="UP000186019">
    <property type="component" value="Unassembled WGS sequence"/>
</dbReference>